<evidence type="ECO:0000313" key="2">
    <source>
        <dbReference type="Proteomes" id="UP000198564"/>
    </source>
</evidence>
<dbReference type="GO" id="GO:0006352">
    <property type="term" value="P:DNA-templated transcription initiation"/>
    <property type="evidence" value="ECO:0007669"/>
    <property type="project" value="InterPro"/>
</dbReference>
<keyword evidence="2" id="KW-1185">Reference proteome</keyword>
<gene>
    <name evidence="1" type="ORF">SAMN04488113_1219</name>
</gene>
<dbReference type="Gene3D" id="1.10.10.10">
    <property type="entry name" value="Winged helix-like DNA-binding domain superfamily/Winged helix DNA-binding domain"/>
    <property type="match status" value="1"/>
</dbReference>
<organism evidence="1 2">
    <name type="scientific">Alkalibacterium gilvum</name>
    <dbReference type="NCBI Taxonomy" id="1130080"/>
    <lineage>
        <taxon>Bacteria</taxon>
        <taxon>Bacillati</taxon>
        <taxon>Bacillota</taxon>
        <taxon>Bacilli</taxon>
        <taxon>Lactobacillales</taxon>
        <taxon>Carnobacteriaceae</taxon>
        <taxon>Alkalibacterium</taxon>
    </lineage>
</organism>
<name>A0A1H6TUJ9_9LACT</name>
<dbReference type="EMBL" id="FNYW01000021">
    <property type="protein sequence ID" value="SEI79875.1"/>
    <property type="molecule type" value="Genomic_DNA"/>
</dbReference>
<proteinExistence type="predicted"/>
<dbReference type="RefSeq" id="WP_091634877.1">
    <property type="nucleotide sequence ID" value="NZ_FNYW01000021.1"/>
</dbReference>
<protein>
    <submittedName>
        <fullName evidence="1">RNA polymerase sigma factor, sigma-70 family</fullName>
    </submittedName>
</protein>
<dbReference type="AlphaFoldDB" id="A0A1H6TUJ9"/>
<dbReference type="GO" id="GO:0003700">
    <property type="term" value="F:DNA-binding transcription factor activity"/>
    <property type="evidence" value="ECO:0007669"/>
    <property type="project" value="InterPro"/>
</dbReference>
<evidence type="ECO:0000313" key="1">
    <source>
        <dbReference type="EMBL" id="SEI79875.1"/>
    </source>
</evidence>
<dbReference type="Proteomes" id="UP000198564">
    <property type="component" value="Unassembled WGS sequence"/>
</dbReference>
<dbReference type="OrthoDB" id="2248780at2"/>
<dbReference type="InterPro" id="IPR014284">
    <property type="entry name" value="RNA_pol_sigma-70_dom"/>
</dbReference>
<accession>A0A1H6TUJ9</accession>
<dbReference type="SUPFAM" id="SSF88659">
    <property type="entry name" value="Sigma3 and sigma4 domains of RNA polymerase sigma factors"/>
    <property type="match status" value="1"/>
</dbReference>
<dbReference type="NCBIfam" id="TIGR02937">
    <property type="entry name" value="sigma70-ECF"/>
    <property type="match status" value="1"/>
</dbReference>
<dbReference type="InterPro" id="IPR013324">
    <property type="entry name" value="RNA_pol_sigma_r3/r4-like"/>
</dbReference>
<dbReference type="SUPFAM" id="SSF88946">
    <property type="entry name" value="Sigma2 domain of RNA polymerase sigma factors"/>
    <property type="match status" value="1"/>
</dbReference>
<dbReference type="InterPro" id="IPR036388">
    <property type="entry name" value="WH-like_DNA-bd_sf"/>
</dbReference>
<dbReference type="STRING" id="1130080.SAMN04488113_1219"/>
<sequence length="182" mass="20999">MNRQLTDALAGDFLLVHESVVYGVLKACHVAYTQAHFEDYLQIGRLALVNAYEVFPDHLSDEQNYYRFTGFAYQRVRWAILDELRKAAKERERECALPDASLLEERFLIDSREEAVVHADLFQAMLACLNAKEKQYVVDAVISRLSVSAIAQKYGVSRKTVYQWKHRISKKLAHFKTDLKGN</sequence>
<dbReference type="Gene3D" id="1.10.1740.10">
    <property type="match status" value="1"/>
</dbReference>
<dbReference type="InterPro" id="IPR013325">
    <property type="entry name" value="RNA_pol_sigma_r2"/>
</dbReference>
<dbReference type="Pfam" id="PF13384">
    <property type="entry name" value="HTH_23"/>
    <property type="match status" value="1"/>
</dbReference>
<reference evidence="2" key="1">
    <citation type="submission" date="2016-10" db="EMBL/GenBank/DDBJ databases">
        <authorList>
            <person name="Varghese N."/>
            <person name="Submissions S."/>
        </authorList>
    </citation>
    <scope>NUCLEOTIDE SEQUENCE [LARGE SCALE GENOMIC DNA]</scope>
    <source>
        <strain evidence="2">DSM 25751</strain>
    </source>
</reference>